<gene>
    <name evidence="1" type="ORF">SVIO_103090</name>
</gene>
<evidence type="ECO:0000313" key="2">
    <source>
        <dbReference type="Proteomes" id="UP000301309"/>
    </source>
</evidence>
<dbReference type="Proteomes" id="UP000301309">
    <property type="component" value="Unassembled WGS sequence"/>
</dbReference>
<keyword evidence="2" id="KW-1185">Reference proteome</keyword>
<evidence type="ECO:0000313" key="1">
    <source>
        <dbReference type="EMBL" id="GDY59686.1"/>
    </source>
</evidence>
<comment type="caution">
    <text evidence="1">The sequence shown here is derived from an EMBL/GenBank/DDBJ whole genome shotgun (WGS) entry which is preliminary data.</text>
</comment>
<protein>
    <submittedName>
        <fullName evidence="1">Uncharacterized protein</fullName>
    </submittedName>
</protein>
<dbReference type="AlphaFoldDB" id="A0A4D4LK69"/>
<sequence length="140" mass="15737">MVGERLGLDASVRGKLEPSRAKMTKLADRGLLHKRPGTPRSDPTTCEAGLSEVKAHSTCWAIVLDAPLYDGLRAQTTLERWHQVHDLLEEGNTVRRYARATASRLVSVTLRHHRMRTRAVKFSLGVAKKEKVMCRFLCCT</sequence>
<organism evidence="1 2">
    <name type="scientific">Streptomyces violaceusniger</name>
    <dbReference type="NCBI Taxonomy" id="68280"/>
    <lineage>
        <taxon>Bacteria</taxon>
        <taxon>Bacillati</taxon>
        <taxon>Actinomycetota</taxon>
        <taxon>Actinomycetes</taxon>
        <taxon>Kitasatosporales</taxon>
        <taxon>Streptomycetaceae</taxon>
        <taxon>Streptomyces</taxon>
        <taxon>Streptomyces violaceusniger group</taxon>
    </lineage>
</organism>
<name>A0A4D4LK69_STRVO</name>
<reference evidence="1 2" key="1">
    <citation type="journal article" date="2020" name="Int. J. Syst. Evol. Microbiol.">
        <title>Reclassification of Streptomyces castelarensis and Streptomyces sporoclivatus as later heterotypic synonyms of Streptomyces antimycoticus.</title>
        <authorList>
            <person name="Komaki H."/>
            <person name="Tamura T."/>
        </authorList>
    </citation>
    <scope>NUCLEOTIDE SEQUENCE [LARGE SCALE GENOMIC DNA]</scope>
    <source>
        <strain evidence="1 2">NBRC 13459</strain>
    </source>
</reference>
<dbReference type="EMBL" id="BJHW01000002">
    <property type="protein sequence ID" value="GDY59686.1"/>
    <property type="molecule type" value="Genomic_DNA"/>
</dbReference>
<accession>A0A4D4LK69</accession>
<proteinExistence type="predicted"/>